<accession>A0A0G2FQF1</accession>
<name>A0A0G2FQF1_9PEZI</name>
<dbReference type="SUPFAM" id="SSF56112">
    <property type="entry name" value="Protein kinase-like (PK-like)"/>
    <property type="match status" value="1"/>
</dbReference>
<reference evidence="7 8" key="1">
    <citation type="submission" date="2015-05" db="EMBL/GenBank/DDBJ databases">
        <title>Distinctive expansion of gene families associated with plant cell wall degradation and secondary metabolism in the genomes of grapevine trunk pathogens.</title>
        <authorList>
            <person name="Lawrence D.P."/>
            <person name="Travadon R."/>
            <person name="Rolshausen P.E."/>
            <person name="Baumgartner K."/>
        </authorList>
    </citation>
    <scope>NUCLEOTIDE SEQUENCE [LARGE SCALE GENOMIC DNA]</scope>
    <source>
        <strain evidence="7">DA912</strain>
    </source>
</reference>
<dbReference type="STRING" id="1214573.A0A0G2FQF1"/>
<dbReference type="GO" id="GO:0004674">
    <property type="term" value="F:protein serine/threonine kinase activity"/>
    <property type="evidence" value="ECO:0007669"/>
    <property type="project" value="UniProtKB-KW"/>
</dbReference>
<organism evidence="7 8">
    <name type="scientific">Diaporthe ampelina</name>
    <dbReference type="NCBI Taxonomy" id="1214573"/>
    <lineage>
        <taxon>Eukaryota</taxon>
        <taxon>Fungi</taxon>
        <taxon>Dikarya</taxon>
        <taxon>Ascomycota</taxon>
        <taxon>Pezizomycotina</taxon>
        <taxon>Sordariomycetes</taxon>
        <taxon>Sordariomycetidae</taxon>
        <taxon>Diaporthales</taxon>
        <taxon>Diaporthaceae</taxon>
        <taxon>Diaporthe</taxon>
    </lineage>
</organism>
<keyword evidence="1" id="KW-0723">Serine/threonine-protein kinase</keyword>
<dbReference type="GO" id="GO:0005524">
    <property type="term" value="F:ATP binding"/>
    <property type="evidence" value="ECO:0007669"/>
    <property type="project" value="UniProtKB-KW"/>
</dbReference>
<proteinExistence type="predicted"/>
<evidence type="ECO:0000256" key="1">
    <source>
        <dbReference type="ARBA" id="ARBA00022527"/>
    </source>
</evidence>
<feature type="domain" description="Protein kinase" evidence="6">
    <location>
        <begin position="1"/>
        <end position="132"/>
    </location>
</feature>
<dbReference type="PANTHER" id="PTHR24058:SF28">
    <property type="entry name" value="SERINE_THREONINE-PROTEIN KINASE MINIBRAIN"/>
    <property type="match status" value="1"/>
</dbReference>
<keyword evidence="5" id="KW-0067">ATP-binding</keyword>
<evidence type="ECO:0000256" key="4">
    <source>
        <dbReference type="ARBA" id="ARBA00022777"/>
    </source>
</evidence>
<evidence type="ECO:0000313" key="7">
    <source>
        <dbReference type="EMBL" id="KKY36229.1"/>
    </source>
</evidence>
<dbReference type="PROSITE" id="PS50011">
    <property type="entry name" value="PROTEIN_KINASE_DOM"/>
    <property type="match status" value="1"/>
</dbReference>
<dbReference type="Gene3D" id="1.10.510.10">
    <property type="entry name" value="Transferase(Phosphotransferase) domain 1"/>
    <property type="match status" value="1"/>
</dbReference>
<evidence type="ECO:0000256" key="2">
    <source>
        <dbReference type="ARBA" id="ARBA00022679"/>
    </source>
</evidence>
<sequence length="132" mass="14965">MGKFTLQLVATLDLARESNVIHTDVHRIETEYLVKEPIPKQDKAEKKYTPIQSRPLRACSFGADPTRFNELDIALVDWGVSSSANMHLTENIQPVALRAPEVLIRAPWDTQVDWWNLGAVVFEVHRAVGLFD</sequence>
<evidence type="ECO:0000313" key="8">
    <source>
        <dbReference type="Proteomes" id="UP000034680"/>
    </source>
</evidence>
<dbReference type="InterPro" id="IPR050494">
    <property type="entry name" value="Ser_Thr_dual-spec_kinase"/>
</dbReference>
<dbReference type="InterPro" id="IPR000719">
    <property type="entry name" value="Prot_kinase_dom"/>
</dbReference>
<dbReference type="OrthoDB" id="5979581at2759"/>
<evidence type="ECO:0000256" key="5">
    <source>
        <dbReference type="ARBA" id="ARBA00022840"/>
    </source>
</evidence>
<evidence type="ECO:0000256" key="3">
    <source>
        <dbReference type="ARBA" id="ARBA00022741"/>
    </source>
</evidence>
<dbReference type="InterPro" id="IPR011009">
    <property type="entry name" value="Kinase-like_dom_sf"/>
</dbReference>
<gene>
    <name evidence="7" type="ORF">UCDDA912_g03773</name>
</gene>
<keyword evidence="3" id="KW-0547">Nucleotide-binding</keyword>
<dbReference type="PANTHER" id="PTHR24058">
    <property type="entry name" value="DUAL SPECIFICITY PROTEIN KINASE"/>
    <property type="match status" value="1"/>
</dbReference>
<keyword evidence="4 7" id="KW-0418">Kinase</keyword>
<protein>
    <submittedName>
        <fullName evidence="7">Putative serine threonine protein kinase</fullName>
    </submittedName>
</protein>
<reference evidence="7 8" key="2">
    <citation type="submission" date="2015-05" db="EMBL/GenBank/DDBJ databases">
        <authorList>
            <person name="Morales-Cruz A."/>
            <person name="Amrine K.C."/>
            <person name="Cantu D."/>
        </authorList>
    </citation>
    <scope>NUCLEOTIDE SEQUENCE [LARGE SCALE GENOMIC DNA]</scope>
    <source>
        <strain evidence="7">DA912</strain>
    </source>
</reference>
<dbReference type="Proteomes" id="UP000034680">
    <property type="component" value="Unassembled WGS sequence"/>
</dbReference>
<keyword evidence="8" id="KW-1185">Reference proteome</keyword>
<comment type="caution">
    <text evidence="7">The sequence shown here is derived from an EMBL/GenBank/DDBJ whole genome shotgun (WGS) entry which is preliminary data.</text>
</comment>
<dbReference type="AlphaFoldDB" id="A0A0G2FQF1"/>
<evidence type="ECO:0000259" key="6">
    <source>
        <dbReference type="PROSITE" id="PS50011"/>
    </source>
</evidence>
<keyword evidence="2" id="KW-0808">Transferase</keyword>
<dbReference type="EMBL" id="LCUC01000134">
    <property type="protein sequence ID" value="KKY36229.1"/>
    <property type="molecule type" value="Genomic_DNA"/>
</dbReference>